<dbReference type="AlphaFoldDB" id="E2ZLL3"/>
<reference evidence="1 2" key="1">
    <citation type="submission" date="2010-08" db="EMBL/GenBank/DDBJ databases">
        <authorList>
            <person name="Weinstock G."/>
            <person name="Sodergren E."/>
            <person name="Clifton S."/>
            <person name="Fulton L."/>
            <person name="Fulton B."/>
            <person name="Courtney L."/>
            <person name="Fronick C."/>
            <person name="Harrison M."/>
            <person name="Strong C."/>
            <person name="Farmer C."/>
            <person name="Delahaunty K."/>
            <person name="Markovic C."/>
            <person name="Hall O."/>
            <person name="Minx P."/>
            <person name="Tomlinson C."/>
            <person name="Mitreva M."/>
            <person name="Hou S."/>
            <person name="Chen J."/>
            <person name="Wollam A."/>
            <person name="Pepin K.H."/>
            <person name="Johnson M."/>
            <person name="Bhonagiri V."/>
            <person name="Zhang X."/>
            <person name="Suruliraj S."/>
            <person name="Warren W."/>
            <person name="Chinwalla A."/>
            <person name="Mardis E.R."/>
            <person name="Wilson R.K."/>
        </authorList>
    </citation>
    <scope>NUCLEOTIDE SEQUENCE [LARGE SCALE GENOMIC DNA]</scope>
    <source>
        <strain evidence="1 2">KLE1255</strain>
    </source>
</reference>
<organism evidence="1 2">
    <name type="scientific">Faecalibacterium cf. prausnitzii KLE1255</name>
    <dbReference type="NCBI Taxonomy" id="748224"/>
    <lineage>
        <taxon>Bacteria</taxon>
        <taxon>Bacillati</taxon>
        <taxon>Bacillota</taxon>
        <taxon>Clostridia</taxon>
        <taxon>Eubacteriales</taxon>
        <taxon>Oscillospiraceae</taxon>
        <taxon>Faecalibacterium</taxon>
    </lineage>
</organism>
<accession>E2ZLL3</accession>
<sequence>MPFHGKGYNRQMHQSRFLQLCTFIASECKKLSLSGELVSRSDD</sequence>
<dbReference type="HOGENOM" id="CLU_3233834_0_0_9"/>
<evidence type="ECO:0000313" key="2">
    <source>
        <dbReference type="Proteomes" id="UP000006028"/>
    </source>
</evidence>
<evidence type="ECO:0000313" key="1">
    <source>
        <dbReference type="EMBL" id="EFQ05920.1"/>
    </source>
</evidence>
<dbReference type="BioCyc" id="FCF748224-HMP:GTSS-573-MONOMER"/>
<name>E2ZLL3_9FIRM</name>
<comment type="caution">
    <text evidence="1">The sequence shown here is derived from an EMBL/GenBank/DDBJ whole genome shotgun (WGS) entry which is preliminary data.</text>
</comment>
<gene>
    <name evidence="1" type="ORF">HMPREF9436_02572</name>
</gene>
<protein>
    <submittedName>
        <fullName evidence="1">Uncharacterized protein</fullName>
    </submittedName>
</protein>
<dbReference type="EMBL" id="AECU01000189">
    <property type="protein sequence ID" value="EFQ05920.1"/>
    <property type="molecule type" value="Genomic_DNA"/>
</dbReference>
<proteinExistence type="predicted"/>
<dbReference type="Proteomes" id="UP000006028">
    <property type="component" value="Unassembled WGS sequence"/>
</dbReference>